<dbReference type="PANTHER" id="PTHR34858">
    <property type="entry name" value="CYSO-CYSTEINE PEPTIDASE"/>
    <property type="match status" value="1"/>
</dbReference>
<keyword evidence="5" id="KW-0482">Metalloprotease</keyword>
<dbReference type="OrthoDB" id="9802958at2"/>
<accession>U2ZVK4</accession>
<dbReference type="EMBL" id="BASZ01000005">
    <property type="protein sequence ID" value="GAD49389.1"/>
    <property type="molecule type" value="Genomic_DNA"/>
</dbReference>
<evidence type="ECO:0000259" key="6">
    <source>
        <dbReference type="PROSITE" id="PS50249"/>
    </source>
</evidence>
<keyword evidence="2" id="KW-0479">Metal-binding</keyword>
<dbReference type="AlphaFoldDB" id="U2ZVK4"/>
<proteinExistence type="predicted"/>
<dbReference type="PANTHER" id="PTHR34858:SF1">
    <property type="entry name" value="CYSO-CYSTEINE PEPTIDASE"/>
    <property type="match status" value="1"/>
</dbReference>
<dbReference type="KEGG" id="ntd:EGO55_12795"/>
<comment type="caution">
    <text evidence="7">The sequence shown here is derived from an EMBL/GenBank/DDBJ whole genome shotgun (WGS) entry which is preliminary data.</text>
</comment>
<keyword evidence="4" id="KW-0862">Zinc</keyword>
<dbReference type="PROSITE" id="PS50249">
    <property type="entry name" value="MPN"/>
    <property type="match status" value="1"/>
</dbReference>
<reference evidence="7 8" key="1">
    <citation type="submission" date="2013-09" db="EMBL/GenBank/DDBJ databases">
        <title>Whole genome shotgun sequence of Novosphingobium tardaugens NBRC 16725.</title>
        <authorList>
            <person name="Isaki S."/>
            <person name="Hosoyama A."/>
            <person name="Tsuchikane K."/>
            <person name="Katsumata H."/>
            <person name="Ando Y."/>
            <person name="Yamazaki S."/>
            <person name="Fujita N."/>
        </authorList>
    </citation>
    <scope>NUCLEOTIDE SEQUENCE [LARGE SCALE GENOMIC DNA]</scope>
    <source>
        <strain evidence="7 8">NBRC 16725</strain>
    </source>
</reference>
<keyword evidence="1" id="KW-0645">Protease</keyword>
<name>U2ZVK4_9SPHN</name>
<dbReference type="Proteomes" id="UP000016568">
    <property type="component" value="Unassembled WGS sequence"/>
</dbReference>
<keyword evidence="3" id="KW-0378">Hydrolase</keyword>
<dbReference type="SUPFAM" id="SSF102712">
    <property type="entry name" value="JAB1/MPN domain"/>
    <property type="match status" value="1"/>
</dbReference>
<keyword evidence="8" id="KW-1185">Reference proteome</keyword>
<dbReference type="GO" id="GO:0006508">
    <property type="term" value="P:proteolysis"/>
    <property type="evidence" value="ECO:0007669"/>
    <property type="project" value="UniProtKB-KW"/>
</dbReference>
<evidence type="ECO:0000256" key="5">
    <source>
        <dbReference type="ARBA" id="ARBA00023049"/>
    </source>
</evidence>
<dbReference type="InterPro" id="IPR000555">
    <property type="entry name" value="JAMM/MPN+_dom"/>
</dbReference>
<evidence type="ECO:0000313" key="7">
    <source>
        <dbReference type="EMBL" id="GAD49389.1"/>
    </source>
</evidence>
<dbReference type="CDD" id="cd08070">
    <property type="entry name" value="MPN_like"/>
    <property type="match status" value="1"/>
</dbReference>
<evidence type="ECO:0000256" key="1">
    <source>
        <dbReference type="ARBA" id="ARBA00022670"/>
    </source>
</evidence>
<dbReference type="SMART" id="SM00232">
    <property type="entry name" value="JAB_MPN"/>
    <property type="match status" value="1"/>
</dbReference>
<evidence type="ECO:0000256" key="4">
    <source>
        <dbReference type="ARBA" id="ARBA00022833"/>
    </source>
</evidence>
<organism evidence="7 8">
    <name type="scientific">Caenibius tardaugens NBRC 16725</name>
    <dbReference type="NCBI Taxonomy" id="1219035"/>
    <lineage>
        <taxon>Bacteria</taxon>
        <taxon>Pseudomonadati</taxon>
        <taxon>Pseudomonadota</taxon>
        <taxon>Alphaproteobacteria</taxon>
        <taxon>Sphingomonadales</taxon>
        <taxon>Erythrobacteraceae</taxon>
        <taxon>Caenibius</taxon>
    </lineage>
</organism>
<evidence type="ECO:0000256" key="2">
    <source>
        <dbReference type="ARBA" id="ARBA00022723"/>
    </source>
</evidence>
<dbReference type="GO" id="GO:0008270">
    <property type="term" value="F:zinc ion binding"/>
    <property type="evidence" value="ECO:0007669"/>
    <property type="project" value="TreeGrafter"/>
</dbReference>
<dbReference type="InterPro" id="IPR028090">
    <property type="entry name" value="JAB_dom_prok"/>
</dbReference>
<protein>
    <submittedName>
        <fullName evidence="7">Peptidase M67 family protein</fullName>
    </submittedName>
</protein>
<dbReference type="InterPro" id="IPR037518">
    <property type="entry name" value="MPN"/>
</dbReference>
<dbReference type="RefSeq" id="WP_021690295.1">
    <property type="nucleotide sequence ID" value="NZ_BASZ01000005.1"/>
</dbReference>
<feature type="domain" description="MPN" evidence="6">
    <location>
        <begin position="2"/>
        <end position="132"/>
    </location>
</feature>
<evidence type="ECO:0000256" key="3">
    <source>
        <dbReference type="ARBA" id="ARBA00022801"/>
    </source>
</evidence>
<dbReference type="eggNOG" id="COG1310">
    <property type="taxonomic scope" value="Bacteria"/>
</dbReference>
<dbReference type="GO" id="GO:0008235">
    <property type="term" value="F:metalloexopeptidase activity"/>
    <property type="evidence" value="ECO:0007669"/>
    <property type="project" value="TreeGrafter"/>
</dbReference>
<sequence>MKIAVTRDALDGLRAEAQKAAPDECCGLLLGHQGVIDRVLPAVNVADDPRARFEIDPGTLIAALRAARGGGPAVIGYYHSHPQGPPEPSPCDAEQAARDGKVWAIVSGDDAVRLWEDGHAGFMALSYGVIER</sequence>
<dbReference type="Pfam" id="PF14464">
    <property type="entry name" value="Prok-JAB"/>
    <property type="match status" value="1"/>
</dbReference>
<dbReference type="Gene3D" id="3.40.140.10">
    <property type="entry name" value="Cytidine Deaminase, domain 2"/>
    <property type="match status" value="1"/>
</dbReference>
<dbReference type="InterPro" id="IPR051929">
    <property type="entry name" value="VirAsm_ModProt"/>
</dbReference>
<gene>
    <name evidence="7" type="ORF">NT2_05_03100</name>
</gene>
<evidence type="ECO:0000313" key="8">
    <source>
        <dbReference type="Proteomes" id="UP000016568"/>
    </source>
</evidence>